<dbReference type="InterPro" id="IPR019393">
    <property type="entry name" value="WASH_strumpellin"/>
</dbReference>
<gene>
    <name evidence="2" type="ORF">CCMP2556_LOCUS26215</name>
</gene>
<dbReference type="PANTHER" id="PTHR15691:SF6">
    <property type="entry name" value="WASH COMPLEX SUBUNIT 5"/>
    <property type="match status" value="1"/>
</dbReference>
<proteinExistence type="inferred from homology"/>
<reference evidence="2 3" key="1">
    <citation type="submission" date="2024-02" db="EMBL/GenBank/DDBJ databases">
        <authorList>
            <person name="Chen Y."/>
            <person name="Shah S."/>
            <person name="Dougan E. K."/>
            <person name="Thang M."/>
            <person name="Chan C."/>
        </authorList>
    </citation>
    <scope>NUCLEOTIDE SEQUENCE [LARGE SCALE GENOMIC DNA]</scope>
</reference>
<comment type="similarity">
    <text evidence="1">Belongs to the strumpellin family.</text>
</comment>
<evidence type="ECO:0000313" key="3">
    <source>
        <dbReference type="Proteomes" id="UP001642484"/>
    </source>
</evidence>
<evidence type="ECO:0000313" key="2">
    <source>
        <dbReference type="EMBL" id="CAK9051773.1"/>
    </source>
</evidence>
<name>A0ABP0MKN8_9DINO</name>
<keyword evidence="3" id="KW-1185">Reference proteome</keyword>
<dbReference type="Pfam" id="PF10266">
    <property type="entry name" value="Strumpellin"/>
    <property type="match status" value="1"/>
</dbReference>
<comment type="caution">
    <text evidence="2">The sequence shown here is derived from an EMBL/GenBank/DDBJ whole genome shotgun (WGS) entry which is preliminary data.</text>
</comment>
<sequence>MAFMETDAGKALLRLLSRGHAVVAELQRTKEACDAAALGEPRLRAVLPDFVVFRTEGAIDRVANTPEKMEMDEESRELNQEPAQRIFRVLAAIKKYAADLVRLLDDLDAGAFVGQSLEGTLRDPQGVLLPEAVALLGTMLLILEEGLPGEMRERALVLFYRCTVGTCEEPEDFAEVCRLFKSTGRHEDLANRKPGYPENYFARFVLPKEALRLVIGKLQTGDLYEASRHYPLPEHRSHGLSSQAGLLYVCLFFEPKTLESDFMAMREIVDRYFGDSWVVAYALGFTADLLQMWAPYPAAKQALGHAVTTSNVRQLQERHMERLADAQAKLKDCLMEGVLTEDYVSSKTSQLLSLFREANTSIRWLLLQPTTKDPKLESVCRSSARMREEVLGALVDTALLEEKVKGILIPLVSNREADWARLKEEAALSMDDLALFFSGEHALKRKVRNEELEEFFRSLQQRIEELSLSQEDFSSLGRKVAQVDKALNEVALFHEVSQQPQILHFLSDARQLLQRMLRTANLNEEMLSTIETVADLSYAWHALAGYKEAMGNLFSSSPDSIKGLRALFLKLASILEVPLRRIRQSGNESHAALVSEYYSAGLVRFMRSVLQDIPRLIFQLLAQLARLSKSSTPNWPSSRVAFAELQNYAQRSEGANLEVGQLTRRIALLMRGIRETDVAYLGAILVEPKEVLGDGLRRELAQQIETMLAKTSFEPLEASLKDLAEQSLRLRSSFEHVQDYLGVSAQELWRSQFSRVVRFLLHMEQQQLLGRRKGAKASPDHDPTQPIRFPDALGGSFLSRGVTKLLDATEPSKCSGGFRQDWSSNLDSLVLHRLMEAVGAPGVAAMSQLLAFRAAMRVRKALEGCRTLLADDHAQLVLKAARSRSYEALRPASAAVAPLVVKLATMLCGLGQIALLRRRLSALLRLHGTLDAPLISKSLAVLDETALAEILEDADESAEVDGPLPSLWDFVDSSGMAQEGQLRFRRQLAKTGELHGFGEPLRQLLQVLPEDSSPNGLDALLALSLVQYAAERPRSTASKKEVKRASTWTASRPASSPAVQSWDGEGHVALSAGLASFLQQLPRRQLHGMFDLCGVYIQGLCREEAWAEGATMIQVLQQCLELLGFPREHLADFVPHGLLDLWPD</sequence>
<evidence type="ECO:0000256" key="1">
    <source>
        <dbReference type="ARBA" id="ARBA00006224"/>
    </source>
</evidence>
<dbReference type="Proteomes" id="UP001642484">
    <property type="component" value="Unassembled WGS sequence"/>
</dbReference>
<dbReference type="EMBL" id="CAXAMN010018069">
    <property type="protein sequence ID" value="CAK9051773.1"/>
    <property type="molecule type" value="Genomic_DNA"/>
</dbReference>
<protein>
    <submittedName>
        <fullName evidence="2">Uncharacterized protein</fullName>
    </submittedName>
</protein>
<accession>A0ABP0MKN8</accession>
<organism evidence="2 3">
    <name type="scientific">Durusdinium trenchii</name>
    <dbReference type="NCBI Taxonomy" id="1381693"/>
    <lineage>
        <taxon>Eukaryota</taxon>
        <taxon>Sar</taxon>
        <taxon>Alveolata</taxon>
        <taxon>Dinophyceae</taxon>
        <taxon>Suessiales</taxon>
        <taxon>Symbiodiniaceae</taxon>
        <taxon>Durusdinium</taxon>
    </lineage>
</organism>
<dbReference type="PANTHER" id="PTHR15691">
    <property type="entry name" value="WASH COMPLEX SUBUNIT 5"/>
    <property type="match status" value="1"/>
</dbReference>